<evidence type="ECO:0000256" key="1">
    <source>
        <dbReference type="ARBA" id="ARBA00004429"/>
    </source>
</evidence>
<gene>
    <name evidence="14" type="ORF">IHV25_09400</name>
</gene>
<comment type="subcellular location">
    <subcellularLocation>
        <location evidence="1">Cell inner membrane</location>
        <topology evidence="1">Multi-pass membrane protein</topology>
    </subcellularLocation>
</comment>
<dbReference type="Gene3D" id="3.30.460.20">
    <property type="entry name" value="CorA soluble domain-like"/>
    <property type="match status" value="1"/>
</dbReference>
<dbReference type="SUPFAM" id="SSF144083">
    <property type="entry name" value="Magnesium transport protein CorA, transmembrane region"/>
    <property type="match status" value="1"/>
</dbReference>
<evidence type="ECO:0000256" key="13">
    <source>
        <dbReference type="SAM" id="Phobius"/>
    </source>
</evidence>
<reference evidence="14" key="1">
    <citation type="submission" date="2020-10" db="EMBL/GenBank/DDBJ databases">
        <title>Genome sequence of the unusual species of purple photosynthetic bacteria, Phaeovibrio sulfidiphilus DSM 23193, type strain.</title>
        <authorList>
            <person name="Kyndt J.A."/>
            <person name="Meyer T.E."/>
        </authorList>
    </citation>
    <scope>NUCLEOTIDE SEQUENCE</scope>
    <source>
        <strain evidence="14">DSM 23193</strain>
    </source>
</reference>
<keyword evidence="6" id="KW-0997">Cell inner membrane</keyword>
<evidence type="ECO:0000256" key="11">
    <source>
        <dbReference type="ARBA" id="ARBA00023136"/>
    </source>
</evidence>
<comment type="caution">
    <text evidence="14">The sequence shown here is derived from an EMBL/GenBank/DDBJ whole genome shotgun (WGS) entry which is preliminary data.</text>
</comment>
<keyword evidence="11 13" id="KW-0472">Membrane</keyword>
<feature type="transmembrane region" description="Helical" evidence="13">
    <location>
        <begin position="258"/>
        <end position="278"/>
    </location>
</feature>
<evidence type="ECO:0000256" key="5">
    <source>
        <dbReference type="ARBA" id="ARBA00022475"/>
    </source>
</evidence>
<dbReference type="GO" id="GO:0015099">
    <property type="term" value="F:nickel cation transmembrane transporter activity"/>
    <property type="evidence" value="ECO:0007669"/>
    <property type="project" value="TreeGrafter"/>
</dbReference>
<proteinExistence type="inferred from homology"/>
<dbReference type="InterPro" id="IPR050829">
    <property type="entry name" value="CorA_MIT"/>
</dbReference>
<dbReference type="InterPro" id="IPR002523">
    <property type="entry name" value="MgTranspt_CorA/ZnTranspt_ZntB"/>
</dbReference>
<keyword evidence="5" id="KW-1003">Cell membrane</keyword>
<protein>
    <recommendedName>
        <fullName evidence="3">Magnesium transport protein CorA</fullName>
    </recommendedName>
</protein>
<dbReference type="AlphaFoldDB" id="A0A8J7CRW7"/>
<dbReference type="InterPro" id="IPR045861">
    <property type="entry name" value="CorA_cytoplasmic_dom"/>
</dbReference>
<dbReference type="PANTHER" id="PTHR47685">
    <property type="entry name" value="MAGNESIUM TRANSPORT PROTEIN CORA"/>
    <property type="match status" value="1"/>
</dbReference>
<evidence type="ECO:0000256" key="4">
    <source>
        <dbReference type="ARBA" id="ARBA00022448"/>
    </source>
</evidence>
<keyword evidence="10" id="KW-0406">Ion transport</keyword>
<dbReference type="Pfam" id="PF01544">
    <property type="entry name" value="CorA"/>
    <property type="match status" value="1"/>
</dbReference>
<evidence type="ECO:0000313" key="14">
    <source>
        <dbReference type="EMBL" id="MBE1237860.1"/>
    </source>
</evidence>
<name>A0A8J7CRW7_9PROT</name>
<evidence type="ECO:0000256" key="6">
    <source>
        <dbReference type="ARBA" id="ARBA00022519"/>
    </source>
</evidence>
<keyword evidence="8" id="KW-0460">Magnesium</keyword>
<accession>A0A8J7CRW7</accession>
<dbReference type="EMBL" id="JACZHT010000008">
    <property type="protein sequence ID" value="MBE1237860.1"/>
    <property type="molecule type" value="Genomic_DNA"/>
</dbReference>
<evidence type="ECO:0000256" key="8">
    <source>
        <dbReference type="ARBA" id="ARBA00022842"/>
    </source>
</evidence>
<dbReference type="FunFam" id="1.20.58.340:FF:000001">
    <property type="entry name" value="Magnesium transport protein CorA"/>
    <property type="match status" value="1"/>
</dbReference>
<comment type="similarity">
    <text evidence="2">Belongs to the CorA metal ion transporter (MIT) (TC 1.A.35) family.</text>
</comment>
<sequence length="316" mass="35166">MDAQELNAKRPGGTLPRLPGQTVWLDMLMPTTDEISAVEALLDIELPSREEMAEIELSSRLYVDGPALVMTMPVLNNSAADEPESAPITFILVRHQLLTIRYTDPLSFKIFTRRINREHALIATGEQALLGLLEQVTDRLADILETSIADLEGLSKEIFRATGKSGAGCDFTDILRRIGRTGDLGSKIKDSLLGLNRLVLFLSSQPAMKGEDRDRTKTLLRDVASITEHATFVSSKIQFLLDATLGLINIEQNSIIKIFSVAAVAFLPPTLIASIYGMNYDNMPELHWEYGYYGALALMLVSAILPFSYFRYKKWL</sequence>
<evidence type="ECO:0000313" key="15">
    <source>
        <dbReference type="Proteomes" id="UP000631034"/>
    </source>
</evidence>
<dbReference type="PANTHER" id="PTHR47685:SF1">
    <property type="entry name" value="MAGNESIUM TRANSPORT PROTEIN CORA"/>
    <property type="match status" value="1"/>
</dbReference>
<evidence type="ECO:0000256" key="2">
    <source>
        <dbReference type="ARBA" id="ARBA00009765"/>
    </source>
</evidence>
<evidence type="ECO:0000256" key="7">
    <source>
        <dbReference type="ARBA" id="ARBA00022692"/>
    </source>
</evidence>
<dbReference type="GO" id="GO:0005886">
    <property type="term" value="C:plasma membrane"/>
    <property type="evidence" value="ECO:0007669"/>
    <property type="project" value="UniProtKB-SubCell"/>
</dbReference>
<dbReference type="CDD" id="cd12837">
    <property type="entry name" value="EcCorA-like_u1"/>
    <property type="match status" value="1"/>
</dbReference>
<evidence type="ECO:0000256" key="12">
    <source>
        <dbReference type="ARBA" id="ARBA00034269"/>
    </source>
</evidence>
<dbReference type="GO" id="GO:0015087">
    <property type="term" value="F:cobalt ion transmembrane transporter activity"/>
    <property type="evidence" value="ECO:0007669"/>
    <property type="project" value="TreeGrafter"/>
</dbReference>
<dbReference type="InterPro" id="IPR045863">
    <property type="entry name" value="CorA_TM1_TM2"/>
</dbReference>
<dbReference type="Gene3D" id="1.20.58.340">
    <property type="entry name" value="Magnesium transport protein CorA, transmembrane region"/>
    <property type="match status" value="1"/>
</dbReference>
<dbReference type="GO" id="GO:0015095">
    <property type="term" value="F:magnesium ion transmembrane transporter activity"/>
    <property type="evidence" value="ECO:0007669"/>
    <property type="project" value="TreeGrafter"/>
</dbReference>
<dbReference type="SUPFAM" id="SSF143865">
    <property type="entry name" value="CorA soluble domain-like"/>
    <property type="match status" value="1"/>
</dbReference>
<keyword evidence="15" id="KW-1185">Reference proteome</keyword>
<evidence type="ECO:0000256" key="3">
    <source>
        <dbReference type="ARBA" id="ARBA00019439"/>
    </source>
</evidence>
<evidence type="ECO:0000256" key="10">
    <source>
        <dbReference type="ARBA" id="ARBA00023065"/>
    </source>
</evidence>
<comment type="catalytic activity">
    <reaction evidence="12">
        <text>Mg(2+)(in) = Mg(2+)(out)</text>
        <dbReference type="Rhea" id="RHEA:29827"/>
        <dbReference type="ChEBI" id="CHEBI:18420"/>
    </reaction>
</comment>
<keyword evidence="9 13" id="KW-1133">Transmembrane helix</keyword>
<feature type="transmembrane region" description="Helical" evidence="13">
    <location>
        <begin position="290"/>
        <end position="310"/>
    </location>
</feature>
<keyword evidence="4" id="KW-0813">Transport</keyword>
<dbReference type="Proteomes" id="UP000631034">
    <property type="component" value="Unassembled WGS sequence"/>
</dbReference>
<keyword evidence="7 13" id="KW-0812">Transmembrane</keyword>
<organism evidence="14 15">
    <name type="scientific">Phaeovibrio sulfidiphilus</name>
    <dbReference type="NCBI Taxonomy" id="1220600"/>
    <lineage>
        <taxon>Bacteria</taxon>
        <taxon>Pseudomonadati</taxon>
        <taxon>Pseudomonadota</taxon>
        <taxon>Alphaproteobacteria</taxon>
        <taxon>Rhodospirillales</taxon>
        <taxon>Rhodospirillaceae</taxon>
        <taxon>Phaeovibrio</taxon>
    </lineage>
</organism>
<evidence type="ECO:0000256" key="9">
    <source>
        <dbReference type="ARBA" id="ARBA00022989"/>
    </source>
</evidence>